<evidence type="ECO:0000259" key="2">
    <source>
        <dbReference type="Pfam" id="PF00534"/>
    </source>
</evidence>
<evidence type="ECO:0000313" key="4">
    <source>
        <dbReference type="EMBL" id="KKQ66066.1"/>
    </source>
</evidence>
<dbReference type="Proteomes" id="UP000034235">
    <property type="component" value="Unassembled WGS sequence"/>
</dbReference>
<dbReference type="CDD" id="cd03809">
    <property type="entry name" value="GT4_MtfB-like"/>
    <property type="match status" value="1"/>
</dbReference>
<dbReference type="GO" id="GO:0016757">
    <property type="term" value="F:glycosyltransferase activity"/>
    <property type="evidence" value="ECO:0007669"/>
    <property type="project" value="InterPro"/>
</dbReference>
<comment type="caution">
    <text evidence="4">The sequence shown here is derived from an EMBL/GenBank/DDBJ whole genome shotgun (WGS) entry which is preliminary data.</text>
</comment>
<dbReference type="PANTHER" id="PTHR46401:SF2">
    <property type="entry name" value="GLYCOSYLTRANSFERASE WBBK-RELATED"/>
    <property type="match status" value="1"/>
</dbReference>
<dbReference type="Gene3D" id="3.40.50.2000">
    <property type="entry name" value="Glycogen Phosphorylase B"/>
    <property type="match status" value="2"/>
</dbReference>
<gene>
    <name evidence="4" type="ORF">US86_C0007G0111</name>
</gene>
<accession>A0A0G0MMC3</accession>
<dbReference type="AlphaFoldDB" id="A0A0G0MMC3"/>
<organism evidence="4 5">
    <name type="scientific">Candidatus Daviesbacteria bacterium GW2011_GWA2_38_24</name>
    <dbReference type="NCBI Taxonomy" id="1618422"/>
    <lineage>
        <taxon>Bacteria</taxon>
        <taxon>Candidatus Daviesiibacteriota</taxon>
    </lineage>
</organism>
<dbReference type="Pfam" id="PF00534">
    <property type="entry name" value="Glycos_transf_1"/>
    <property type="match status" value="1"/>
</dbReference>
<keyword evidence="1 4" id="KW-0808">Transferase</keyword>
<evidence type="ECO:0000256" key="1">
    <source>
        <dbReference type="ARBA" id="ARBA00022679"/>
    </source>
</evidence>
<dbReference type="InterPro" id="IPR001296">
    <property type="entry name" value="Glyco_trans_1"/>
</dbReference>
<evidence type="ECO:0000313" key="5">
    <source>
        <dbReference type="Proteomes" id="UP000034235"/>
    </source>
</evidence>
<evidence type="ECO:0000259" key="3">
    <source>
        <dbReference type="Pfam" id="PF13439"/>
    </source>
</evidence>
<proteinExistence type="predicted"/>
<name>A0A0G0MMC3_9BACT</name>
<dbReference type="Pfam" id="PF13439">
    <property type="entry name" value="Glyco_transf_4"/>
    <property type="match status" value="1"/>
</dbReference>
<dbReference type="PANTHER" id="PTHR46401">
    <property type="entry name" value="GLYCOSYLTRANSFERASE WBBK-RELATED"/>
    <property type="match status" value="1"/>
</dbReference>
<protein>
    <submittedName>
        <fullName evidence="4">Glycosyl transferase, group 1</fullName>
    </submittedName>
</protein>
<feature type="domain" description="Glycosyltransferase subfamily 4-like N-terminal" evidence="3">
    <location>
        <begin position="28"/>
        <end position="204"/>
    </location>
</feature>
<dbReference type="GO" id="GO:0009103">
    <property type="term" value="P:lipopolysaccharide biosynthetic process"/>
    <property type="evidence" value="ECO:0007669"/>
    <property type="project" value="TreeGrafter"/>
</dbReference>
<feature type="domain" description="Glycosyl transferase family 1" evidence="2">
    <location>
        <begin position="216"/>
        <end position="398"/>
    </location>
</feature>
<dbReference type="SUPFAM" id="SSF53756">
    <property type="entry name" value="UDP-Glycosyltransferase/glycogen phosphorylase"/>
    <property type="match status" value="1"/>
</dbReference>
<dbReference type="EMBL" id="LBUP01000007">
    <property type="protein sequence ID" value="KKQ66066.1"/>
    <property type="molecule type" value="Genomic_DNA"/>
</dbReference>
<dbReference type="InterPro" id="IPR028098">
    <property type="entry name" value="Glyco_trans_4-like_N"/>
</dbReference>
<dbReference type="PATRIC" id="fig|1618422.5.peg.1020"/>
<sequence>MSQEVSVYTLSMLIGFDGSRAFVEKRTGTEEYSYQLLKHLAKIDTKNTYIVYLRPGNRDCFPRRNVGIAMTSSRGAEATWRSLDWPSNFNFKIINHPLLWTQVGLSIQTFKDNLDVLFVPSHTIPLIRKPGLKTVMTVHDLGAEYLPTFHQLKQQLYLGFITKFQLKTATKLIAVSKSTKNDLVQKVGVATSKIDVVYEGINTEDYKPLPPDKNDQILKKFGLEDQKFFLFVGTIQPRKNLERLIRAFSLYCHSERSEESLTNVSHNKTDIKSEILRSAQNDKSYKLVLAGGKGWLSDEIYELPKKLGIEDHVEFLGYIGNDEKIGLIQSAEGFVYPSLFEGFGIPILESFALKCPVLTSNTSSMPEVANGAAVLVDPYDVESIAEGLSILSEDSKRNFFKRQGLEQLKNFSWEKCAKETLKVLESV</sequence>
<reference evidence="4 5" key="1">
    <citation type="journal article" date="2015" name="Nature">
        <title>rRNA introns, odd ribosomes, and small enigmatic genomes across a large radiation of phyla.</title>
        <authorList>
            <person name="Brown C.T."/>
            <person name="Hug L.A."/>
            <person name="Thomas B.C."/>
            <person name="Sharon I."/>
            <person name="Castelle C.J."/>
            <person name="Singh A."/>
            <person name="Wilkins M.J."/>
            <person name="Williams K.H."/>
            <person name="Banfield J.F."/>
        </authorList>
    </citation>
    <scope>NUCLEOTIDE SEQUENCE [LARGE SCALE GENOMIC DNA]</scope>
</reference>